<keyword evidence="6" id="KW-0720">Serine protease</keyword>
<dbReference type="InterPro" id="IPR012393">
    <property type="entry name" value="Tricorn_protease"/>
</dbReference>
<gene>
    <name evidence="7" type="ORF">SSPO_042350</name>
</gene>
<keyword evidence="3" id="KW-0963">Cytoplasm</keyword>
<evidence type="ECO:0000256" key="1">
    <source>
        <dbReference type="ARBA" id="ARBA00004496"/>
    </source>
</evidence>
<evidence type="ECO:0000313" key="7">
    <source>
        <dbReference type="EMBL" id="BBJ41517.1"/>
    </source>
</evidence>
<dbReference type="AlphaFoldDB" id="A0A499V5V5"/>
<keyword evidence="5" id="KW-0378">Hydrolase</keyword>
<sequence>MAYLENMGGVEPYGSDDDLAYLRFPHLHGDLLCFAAEDDLWVAPLTAPGGPPGRAWRLTVDRTRVGPARFSPDGSQIAFTTWRSLDPEIYLVPAAGGPARRLTYWGSTDAQVCGWTPPDQDGVSQILAVSSHEQPFSHFSWAYTLPTDGSPGGRLPWGRWPISRWPTSTASAAPCC</sequence>
<organism evidence="7 8">
    <name type="scientific">Streptomyces antimycoticus</name>
    <dbReference type="NCBI Taxonomy" id="68175"/>
    <lineage>
        <taxon>Bacteria</taxon>
        <taxon>Bacillati</taxon>
        <taxon>Actinomycetota</taxon>
        <taxon>Actinomycetes</taxon>
        <taxon>Kitasatosporales</taxon>
        <taxon>Streptomycetaceae</taxon>
        <taxon>Streptomyces</taxon>
        <taxon>Streptomyces violaceusniger group</taxon>
    </lineage>
</organism>
<dbReference type="Proteomes" id="UP000463951">
    <property type="component" value="Chromosome"/>
</dbReference>
<reference evidence="7 8" key="1">
    <citation type="journal article" date="2020" name="Int. J. Syst. Evol. Microbiol.">
        <title>Reclassification of Streptomyces castelarensis and Streptomyces sporoclivatus as later heterotypic synonyms of Streptomyces antimycoticus.</title>
        <authorList>
            <person name="Komaki H."/>
            <person name="Tamura T."/>
        </authorList>
    </citation>
    <scope>NUCLEOTIDE SEQUENCE [LARGE SCALE GENOMIC DNA]</scope>
    <source>
        <strain evidence="7 8">NBRC 100767</strain>
    </source>
</reference>
<evidence type="ECO:0000256" key="6">
    <source>
        <dbReference type="ARBA" id="ARBA00022825"/>
    </source>
</evidence>
<evidence type="ECO:0000256" key="4">
    <source>
        <dbReference type="ARBA" id="ARBA00022670"/>
    </source>
</evidence>
<evidence type="ECO:0000313" key="8">
    <source>
        <dbReference type="Proteomes" id="UP000463951"/>
    </source>
</evidence>
<evidence type="ECO:0008006" key="9">
    <source>
        <dbReference type="Google" id="ProtNLM"/>
    </source>
</evidence>
<evidence type="ECO:0000256" key="2">
    <source>
        <dbReference type="ARBA" id="ARBA00008524"/>
    </source>
</evidence>
<protein>
    <recommendedName>
        <fullName evidence="9">Lipoprotein LpqB beta-propeller domain-containing protein</fullName>
    </recommendedName>
</protein>
<dbReference type="PANTHER" id="PTHR43253:SF1">
    <property type="entry name" value="TRICORN PROTEASE HOMOLOG 2-RELATED"/>
    <property type="match status" value="1"/>
</dbReference>
<dbReference type="EMBL" id="AP019620">
    <property type="protein sequence ID" value="BBJ41517.1"/>
    <property type="molecule type" value="Genomic_DNA"/>
</dbReference>
<comment type="similarity">
    <text evidence="2">Belongs to the peptidase S41B family.</text>
</comment>
<dbReference type="GO" id="GO:0006508">
    <property type="term" value="P:proteolysis"/>
    <property type="evidence" value="ECO:0007669"/>
    <property type="project" value="UniProtKB-KW"/>
</dbReference>
<dbReference type="GO" id="GO:0008236">
    <property type="term" value="F:serine-type peptidase activity"/>
    <property type="evidence" value="ECO:0007669"/>
    <property type="project" value="UniProtKB-KW"/>
</dbReference>
<dbReference type="PANTHER" id="PTHR43253">
    <property type="entry name" value="TRICORN PROTEASE HOMOLOG 2-RELATED"/>
    <property type="match status" value="1"/>
</dbReference>
<dbReference type="SUPFAM" id="SSF69304">
    <property type="entry name" value="Tricorn protease N-terminal domain"/>
    <property type="match status" value="1"/>
</dbReference>
<dbReference type="Pfam" id="PF26549">
    <property type="entry name" value="Tricorn_N"/>
    <property type="match status" value="1"/>
</dbReference>
<name>A0A499V5V5_9ACTN</name>
<comment type="subcellular location">
    <subcellularLocation>
        <location evidence="1">Cytoplasm</location>
    </subcellularLocation>
</comment>
<proteinExistence type="inferred from homology"/>
<dbReference type="Gene3D" id="2.120.10.60">
    <property type="entry name" value="Tricorn protease N-terminal domain"/>
    <property type="match status" value="1"/>
</dbReference>
<keyword evidence="4" id="KW-0645">Protease</keyword>
<evidence type="ECO:0000256" key="5">
    <source>
        <dbReference type="ARBA" id="ARBA00022801"/>
    </source>
</evidence>
<dbReference type="GO" id="GO:0005737">
    <property type="term" value="C:cytoplasm"/>
    <property type="evidence" value="ECO:0007669"/>
    <property type="project" value="UniProtKB-SubCell"/>
</dbReference>
<accession>A0A499V5V5</accession>
<evidence type="ECO:0000256" key="3">
    <source>
        <dbReference type="ARBA" id="ARBA00022490"/>
    </source>
</evidence>